<name>A0A518DXV9_9BACT</name>
<dbReference type="SUPFAM" id="SSF51430">
    <property type="entry name" value="NAD(P)-linked oxidoreductase"/>
    <property type="match status" value="1"/>
</dbReference>
<reference evidence="3 4" key="1">
    <citation type="submission" date="2019-02" db="EMBL/GenBank/DDBJ databases">
        <title>Deep-cultivation of Planctomycetes and their phenomic and genomic characterization uncovers novel biology.</title>
        <authorList>
            <person name="Wiegand S."/>
            <person name="Jogler M."/>
            <person name="Boedeker C."/>
            <person name="Pinto D."/>
            <person name="Vollmers J."/>
            <person name="Rivas-Marin E."/>
            <person name="Kohn T."/>
            <person name="Peeters S.H."/>
            <person name="Heuer A."/>
            <person name="Rast P."/>
            <person name="Oberbeckmann S."/>
            <person name="Bunk B."/>
            <person name="Jeske O."/>
            <person name="Meyerdierks A."/>
            <person name="Storesund J.E."/>
            <person name="Kallscheuer N."/>
            <person name="Luecker S."/>
            <person name="Lage O.M."/>
            <person name="Pohl T."/>
            <person name="Merkel B.J."/>
            <person name="Hornburger P."/>
            <person name="Mueller R.-W."/>
            <person name="Bruemmer F."/>
            <person name="Labrenz M."/>
            <person name="Spormann A.M."/>
            <person name="Op den Camp H."/>
            <person name="Overmann J."/>
            <person name="Amann R."/>
            <person name="Jetten M.S.M."/>
            <person name="Mascher T."/>
            <person name="Medema M.H."/>
            <person name="Devos D.P."/>
            <person name="Kaster A.-K."/>
            <person name="Ovreas L."/>
            <person name="Rohde M."/>
            <person name="Galperin M.Y."/>
            <person name="Jogler C."/>
        </authorList>
    </citation>
    <scope>NUCLEOTIDE SEQUENCE [LARGE SCALE GENOMIC DNA]</scope>
    <source>
        <strain evidence="3 4">Pla85_3_4</strain>
    </source>
</reference>
<dbReference type="Proteomes" id="UP000317648">
    <property type="component" value="Chromosome"/>
</dbReference>
<dbReference type="EC" id="1.1.1.-" evidence="3"/>
<evidence type="ECO:0000313" key="3">
    <source>
        <dbReference type="EMBL" id="QDU96680.1"/>
    </source>
</evidence>
<dbReference type="PANTHER" id="PTHR43364:SF4">
    <property type="entry name" value="NAD(P)-LINKED OXIDOREDUCTASE SUPERFAMILY PROTEIN"/>
    <property type="match status" value="1"/>
</dbReference>
<dbReference type="GO" id="GO:0016491">
    <property type="term" value="F:oxidoreductase activity"/>
    <property type="evidence" value="ECO:0007669"/>
    <property type="project" value="UniProtKB-KW"/>
</dbReference>
<keyword evidence="4" id="KW-1185">Reference proteome</keyword>
<keyword evidence="1 3" id="KW-0560">Oxidoreductase</keyword>
<dbReference type="CDD" id="cd19079">
    <property type="entry name" value="AKR_EcYajO-like"/>
    <property type="match status" value="1"/>
</dbReference>
<dbReference type="PANTHER" id="PTHR43364">
    <property type="entry name" value="NADH-SPECIFIC METHYLGLYOXAL REDUCTASE-RELATED"/>
    <property type="match status" value="1"/>
</dbReference>
<dbReference type="Pfam" id="PF00248">
    <property type="entry name" value="Aldo_ket_red"/>
    <property type="match status" value="1"/>
</dbReference>
<dbReference type="KEGG" id="lcre:Pla8534_45010"/>
<feature type="domain" description="NADP-dependent oxidoreductase" evidence="2">
    <location>
        <begin position="16"/>
        <end position="315"/>
    </location>
</feature>
<dbReference type="InterPro" id="IPR023210">
    <property type="entry name" value="NADP_OxRdtase_dom"/>
</dbReference>
<dbReference type="InterPro" id="IPR036812">
    <property type="entry name" value="NAD(P)_OxRdtase_dom_sf"/>
</dbReference>
<dbReference type="GO" id="GO:0005829">
    <property type="term" value="C:cytosol"/>
    <property type="evidence" value="ECO:0007669"/>
    <property type="project" value="TreeGrafter"/>
</dbReference>
<dbReference type="EMBL" id="CP036433">
    <property type="protein sequence ID" value="QDU96680.1"/>
    <property type="molecule type" value="Genomic_DNA"/>
</dbReference>
<dbReference type="Gene3D" id="3.20.20.100">
    <property type="entry name" value="NADP-dependent oxidoreductase domain"/>
    <property type="match status" value="1"/>
</dbReference>
<evidence type="ECO:0000256" key="1">
    <source>
        <dbReference type="ARBA" id="ARBA00023002"/>
    </source>
</evidence>
<evidence type="ECO:0000313" key="4">
    <source>
        <dbReference type="Proteomes" id="UP000317648"/>
    </source>
</evidence>
<accession>A0A518DXV9</accession>
<gene>
    <name evidence="3" type="primary">gpr</name>
    <name evidence="3" type="ORF">Pla8534_45010</name>
</gene>
<proteinExistence type="predicted"/>
<dbReference type="InterPro" id="IPR020471">
    <property type="entry name" value="AKR"/>
</dbReference>
<dbReference type="PRINTS" id="PR00069">
    <property type="entry name" value="ALDKETRDTASE"/>
</dbReference>
<evidence type="ECO:0000259" key="2">
    <source>
        <dbReference type="Pfam" id="PF00248"/>
    </source>
</evidence>
<dbReference type="FunFam" id="3.20.20.100:FF:000004">
    <property type="entry name" value="Oxidoreductase, aldo/keto reductase"/>
    <property type="match status" value="1"/>
</dbReference>
<dbReference type="RefSeq" id="WP_145055294.1">
    <property type="nucleotide sequence ID" value="NZ_CP036433.1"/>
</dbReference>
<dbReference type="InterPro" id="IPR050523">
    <property type="entry name" value="AKR_Detox_Biosynth"/>
</dbReference>
<dbReference type="OrthoDB" id="9773828at2"/>
<dbReference type="AlphaFoldDB" id="A0A518DXV9"/>
<sequence length="326" mass="36782">MQYTFLGRTGVSVSRVCLGCMSFGAKSWRPWVLEEEDSKPYFRQAVESGINFFDTADVYSLGESERITGKWLKEFARLEECVVATKAFFEMGPGPNMKGLSRKHIQQACEASLKRLGLETIDIYQLHRFDKHTPMEETLAALDLLVRQGKVRYIGCSSTWAWRFAQALSQSERNGWARFVTMQNHYNLLYREEEREMLPLCEAEGVASIPWSPLARGILARARTTFDEADSQSRQATDDFARKLYDHPSDIHVVEALKEVAGRRGDTPAQIALAWLLSKPVVAAPIIGVTRLDHLTDAVKAVDLELSEQEIAALETPYQPHGVRGL</sequence>
<protein>
    <submittedName>
        <fullName evidence="3">L-glyceraldehyde 3-phosphate reductase</fullName>
        <ecNumber evidence="3">1.1.1.-</ecNumber>
    </submittedName>
</protein>
<organism evidence="3 4">
    <name type="scientific">Lignipirellula cremea</name>
    <dbReference type="NCBI Taxonomy" id="2528010"/>
    <lineage>
        <taxon>Bacteria</taxon>
        <taxon>Pseudomonadati</taxon>
        <taxon>Planctomycetota</taxon>
        <taxon>Planctomycetia</taxon>
        <taxon>Pirellulales</taxon>
        <taxon>Pirellulaceae</taxon>
        <taxon>Lignipirellula</taxon>
    </lineage>
</organism>